<evidence type="ECO:0000256" key="9">
    <source>
        <dbReference type="ARBA" id="ARBA00022921"/>
    </source>
</evidence>
<dbReference type="EMBL" id="AP018374">
    <property type="protein sequence ID" value="BBF72844.1"/>
    <property type="molecule type" value="Genomic_DNA"/>
</dbReference>
<evidence type="ECO:0000256" key="5">
    <source>
        <dbReference type="ARBA" id="ARBA00022562"/>
    </source>
</evidence>
<accession>A0A348FKH7</accession>
<dbReference type="RefSeq" id="YP_010790729.1">
    <property type="nucleotide sequence ID" value="NC_075453.1"/>
</dbReference>
<dbReference type="GO" id="GO:0019028">
    <property type="term" value="C:viral capsid"/>
    <property type="evidence" value="ECO:0007669"/>
    <property type="project" value="UniProtKB-KW"/>
</dbReference>
<dbReference type="KEGG" id="vg:80528139"/>
<reference evidence="13 14" key="1">
    <citation type="journal article" date="2017" name="Viruses">
        <title>Characterization of a Novel Bat Adenovirus Isolated from Straw-Colored Fruit Bat (Eidolon helvum).</title>
        <authorList>
            <person name="Ogawa H."/>
            <person name="Kajihara M."/>
            <person name="Nao N."/>
            <person name="Shigeno A."/>
            <person name="Fujikura D."/>
            <person name="Hang'ombe B.M."/>
            <person name="Mweene A.S."/>
            <person name="Mutemwa A."/>
            <person name="Squarre D."/>
            <person name="Yamada M."/>
            <person name="Higashi H."/>
            <person name="Sawa H."/>
            <person name="Takada A."/>
        </authorList>
    </citation>
    <scope>NUCLEOTIDE SEQUENCE [LARGE SCALE GENOMIC DNA]</scope>
    <source>
        <strain evidence="13">06-106</strain>
    </source>
</reference>
<evidence type="ECO:0000256" key="8">
    <source>
        <dbReference type="ARBA" id="ARBA00022844"/>
    </source>
</evidence>
<organism evidence="13 14">
    <name type="scientific">Eidolon helvum adenovirus</name>
    <dbReference type="NCBI Taxonomy" id="2039267"/>
    <lineage>
        <taxon>Viruses</taxon>
        <taxon>Varidnaviria</taxon>
        <taxon>Bamfordvirae</taxon>
        <taxon>Preplasmiviricota</taxon>
        <taxon>Polisuviricotina</taxon>
        <taxon>Pharingeaviricetes</taxon>
        <taxon>Rowavirales</taxon>
        <taxon>Adenoviridae</taxon>
        <taxon>Mastadenovirus</taxon>
    </lineage>
</organism>
<evidence type="ECO:0000256" key="4">
    <source>
        <dbReference type="ARBA" id="ARBA00022561"/>
    </source>
</evidence>
<evidence type="ECO:0000313" key="14">
    <source>
        <dbReference type="Proteomes" id="UP000317189"/>
    </source>
</evidence>
<sequence>MKRKLDDLNPVYPYTAKRVTIMPPFYDPNGFIEKDGALSLRTEAPIDFDDGQVSLKLGVGLTLGPDGELQCTGPKGNVGAFPPLKNENGNIVLELGEGMTTKNDKLSVDVQPPLKILNSLIGIKTDSSFLISDETLKLRAHAPLETSDTGLVLKTGDGLETQGNILVAKKYTGVEPILVSGYQIFLTHGNSLSVSNKALDVKTTNPIDINDKGVGLKFGKSLKLNEENELVCDIGDTLSISADGKINTIHKTFTSEDVNAPLSVQNNKIKLNIGKGLKVGDDNTLNIEPTEIPKAEMQTTIPLVSENGNLKLQYGNGLTVTKNRLVVSVGDGLSFNSYGLIPNLASPFYTANSKITMNVGPGLGIFSDALNIRYDYPLAINQQGLLSVATSDGLYLNGANKLTVKRGKGVTYDETGAVTLSLGVGMTFNGFSVEPNLGHGLLIDSDGKISTTDCGLWTGADPVPNIWNRKGILKLCLTRVGPTVLGTVQVEGLQEYTTIEGKSSYMVCALHFDKNGSLLNTSDLNLQNWGCKKDSEIILNKIPDENKTKYLMPNKSSYKNSGDDYLYNQISTTVPIKDNTNKFLNLVITLNCINADSPQAVYTIIFSWGPFFDNAVTFKTGIANFAYVAENKAR</sequence>
<dbReference type="GO" id="GO:0007155">
    <property type="term" value="P:cell adhesion"/>
    <property type="evidence" value="ECO:0007669"/>
    <property type="project" value="InterPro"/>
</dbReference>
<dbReference type="InterPro" id="IPR008982">
    <property type="entry name" value="Adenovirus_pIV-like_att"/>
</dbReference>
<keyword evidence="10" id="KW-1233">Viral attachment to host adhesion receptor</keyword>
<keyword evidence="7" id="KW-1161">Viral attachment to host cell</keyword>
<dbReference type="Proteomes" id="UP000317189">
    <property type="component" value="Segment"/>
</dbReference>
<protein>
    <submittedName>
        <fullName evidence="13">Fiber protein</fullName>
    </submittedName>
</protein>
<keyword evidence="9" id="KW-0426">Late protein</keyword>
<dbReference type="SUPFAM" id="SSF51225">
    <property type="entry name" value="Fibre shaft of virus attachment proteins"/>
    <property type="match status" value="5"/>
</dbReference>
<name>A0A348FKH7_9ADEN</name>
<dbReference type="InterPro" id="IPR000939">
    <property type="entry name" value="Adenobir_fibre_prot_rpt/shaft"/>
</dbReference>
<dbReference type="PRINTS" id="PR00307">
    <property type="entry name" value="ADENOVSFIBRE"/>
</dbReference>
<comment type="similarity">
    <text evidence="3">Belongs to the adenoviridae fiber family.</text>
</comment>
<evidence type="ECO:0000256" key="2">
    <source>
        <dbReference type="ARBA" id="ARBA00004328"/>
    </source>
</evidence>
<keyword evidence="4" id="KW-0167">Capsid protein</keyword>
<dbReference type="Gene3D" id="6.20.10.20">
    <property type="match status" value="1"/>
</dbReference>
<dbReference type="Pfam" id="PF00608">
    <property type="entry name" value="Adeno_shaft"/>
    <property type="match status" value="8"/>
</dbReference>
<dbReference type="GO" id="GO:0046718">
    <property type="term" value="P:symbiont entry into host cell"/>
    <property type="evidence" value="ECO:0007669"/>
    <property type="project" value="UniProtKB-KW"/>
</dbReference>
<dbReference type="GO" id="GO:0098671">
    <property type="term" value="P:adhesion receptor-mediated virion attachment to host cell"/>
    <property type="evidence" value="ECO:0007669"/>
    <property type="project" value="UniProtKB-KW"/>
</dbReference>
<evidence type="ECO:0000256" key="1">
    <source>
        <dbReference type="ARBA" id="ARBA00004147"/>
    </source>
</evidence>
<dbReference type="Gene3D" id="2.60.90.10">
    <property type="entry name" value="Adenovirus pIV-related, attachment domain"/>
    <property type="match status" value="1"/>
</dbReference>
<evidence type="ECO:0000256" key="10">
    <source>
        <dbReference type="ARBA" id="ARBA00023165"/>
    </source>
</evidence>
<keyword evidence="5" id="KW-1048">Host nucleus</keyword>
<keyword evidence="6" id="KW-0945">Host-virus interaction</keyword>
<feature type="domain" description="Adenoviral fibre protein knob" evidence="12">
    <location>
        <begin position="455"/>
        <end position="630"/>
    </location>
</feature>
<dbReference type="GeneID" id="80528139"/>
<dbReference type="SMR" id="A0A348FKH7"/>
<dbReference type="GO" id="GO:0042025">
    <property type="term" value="C:host cell nucleus"/>
    <property type="evidence" value="ECO:0007669"/>
    <property type="project" value="UniProtKB-SubCell"/>
</dbReference>
<dbReference type="SUPFAM" id="SSF49835">
    <property type="entry name" value="Virus attachment protein globular domain"/>
    <property type="match status" value="1"/>
</dbReference>
<proteinExistence type="inferred from homology"/>
<keyword evidence="14" id="KW-1185">Reference proteome</keyword>
<comment type="subcellular location">
    <subcellularLocation>
        <location evidence="1">Host nucleus</location>
    </subcellularLocation>
    <subcellularLocation>
        <location evidence="2">Virion</location>
    </subcellularLocation>
</comment>
<evidence type="ECO:0000256" key="11">
    <source>
        <dbReference type="ARBA" id="ARBA00023296"/>
    </source>
</evidence>
<dbReference type="InterPro" id="IPR000978">
    <property type="entry name" value="Adeno_fibre_knob"/>
</dbReference>
<evidence type="ECO:0000256" key="3">
    <source>
        <dbReference type="ARBA" id="ARBA00006685"/>
    </source>
</evidence>
<evidence type="ECO:0000259" key="12">
    <source>
        <dbReference type="Pfam" id="PF00541"/>
    </source>
</evidence>
<evidence type="ECO:0000313" key="13">
    <source>
        <dbReference type="EMBL" id="BBF72844.1"/>
    </source>
</evidence>
<dbReference type="Gene3D" id="2.10.25.20">
    <property type="entry name" value="reovirus attachment protein sigma1, domain 1"/>
    <property type="match status" value="3"/>
</dbReference>
<evidence type="ECO:0000256" key="6">
    <source>
        <dbReference type="ARBA" id="ARBA00022581"/>
    </source>
</evidence>
<dbReference type="Pfam" id="PF00541">
    <property type="entry name" value="Adeno_knob"/>
    <property type="match status" value="1"/>
</dbReference>
<dbReference type="InterPro" id="IPR000931">
    <property type="entry name" value="Adeno_fibre"/>
</dbReference>
<dbReference type="InterPro" id="IPR009013">
    <property type="entry name" value="Attachment_protein_shaft_sf"/>
</dbReference>
<keyword evidence="11" id="KW-1160">Virus entry into host cell</keyword>
<keyword evidence="8" id="KW-0946">Virion</keyword>
<evidence type="ECO:0000256" key="7">
    <source>
        <dbReference type="ARBA" id="ARBA00022804"/>
    </source>
</evidence>